<feature type="region of interest" description="Disordered" evidence="1">
    <location>
        <begin position="198"/>
        <end position="221"/>
    </location>
</feature>
<evidence type="ECO:0000313" key="3">
    <source>
        <dbReference type="Proteomes" id="UP001234178"/>
    </source>
</evidence>
<accession>A0ABR0AUQ9</accession>
<name>A0ABR0AUQ9_9CRUS</name>
<protein>
    <submittedName>
        <fullName evidence="2">Uncharacterized protein</fullName>
    </submittedName>
</protein>
<keyword evidence="3" id="KW-1185">Reference proteome</keyword>
<sequence>MSDRDSSSSSGGSSDSGSNSSSSSDEGSSKTKKFAYSSGNCKRLSRWLITGLKEQEIKKARKAFQPKFKVKEDLLCNPILDDAFYLRLKTARRSAPSKSNIDAKAKKYPKPLLFLNGRTRHRKKYKSDVKAIQTAVKLWASLFKEVLFTRRHNILSQIYPGFLNLLDDPKNLKGGGQLFGPQFLDKLVSQAKVQSTLGDIKTPGSVPPPTGRQHNNPPKEPVNFRRPSEGHKGYDHLSLAFSSCFGGRIGRFIEGWCAITSDPWILESVAGGVRLEFLSSPTQLTAPRNAVRGPDQEALCNEEVQGLLEKGEIRETDS</sequence>
<dbReference type="Proteomes" id="UP001234178">
    <property type="component" value="Unassembled WGS sequence"/>
</dbReference>
<reference evidence="2 3" key="1">
    <citation type="journal article" date="2023" name="Nucleic Acids Res.">
        <title>The hologenome of Daphnia magna reveals possible DNA methylation and microbiome-mediated evolution of the host genome.</title>
        <authorList>
            <person name="Chaturvedi A."/>
            <person name="Li X."/>
            <person name="Dhandapani V."/>
            <person name="Marshall H."/>
            <person name="Kissane S."/>
            <person name="Cuenca-Cambronero M."/>
            <person name="Asole G."/>
            <person name="Calvet F."/>
            <person name="Ruiz-Romero M."/>
            <person name="Marangio P."/>
            <person name="Guigo R."/>
            <person name="Rago D."/>
            <person name="Mirbahai L."/>
            <person name="Eastwood N."/>
            <person name="Colbourne J.K."/>
            <person name="Zhou J."/>
            <person name="Mallon E."/>
            <person name="Orsini L."/>
        </authorList>
    </citation>
    <scope>NUCLEOTIDE SEQUENCE [LARGE SCALE GENOMIC DNA]</scope>
    <source>
        <strain evidence="2">LRV0_1</strain>
    </source>
</reference>
<gene>
    <name evidence="2" type="ORF">OUZ56_021883</name>
</gene>
<feature type="compositionally biased region" description="Low complexity" evidence="1">
    <location>
        <begin position="7"/>
        <end position="26"/>
    </location>
</feature>
<organism evidence="2 3">
    <name type="scientific">Daphnia magna</name>
    <dbReference type="NCBI Taxonomy" id="35525"/>
    <lineage>
        <taxon>Eukaryota</taxon>
        <taxon>Metazoa</taxon>
        <taxon>Ecdysozoa</taxon>
        <taxon>Arthropoda</taxon>
        <taxon>Crustacea</taxon>
        <taxon>Branchiopoda</taxon>
        <taxon>Diplostraca</taxon>
        <taxon>Cladocera</taxon>
        <taxon>Anomopoda</taxon>
        <taxon>Daphniidae</taxon>
        <taxon>Daphnia</taxon>
    </lineage>
</organism>
<evidence type="ECO:0000256" key="1">
    <source>
        <dbReference type="SAM" id="MobiDB-lite"/>
    </source>
</evidence>
<dbReference type="EMBL" id="JAOYFB010000039">
    <property type="protein sequence ID" value="KAK4028864.1"/>
    <property type="molecule type" value="Genomic_DNA"/>
</dbReference>
<comment type="caution">
    <text evidence="2">The sequence shown here is derived from an EMBL/GenBank/DDBJ whole genome shotgun (WGS) entry which is preliminary data.</text>
</comment>
<proteinExistence type="predicted"/>
<feature type="region of interest" description="Disordered" evidence="1">
    <location>
        <begin position="1"/>
        <end position="34"/>
    </location>
</feature>
<evidence type="ECO:0000313" key="2">
    <source>
        <dbReference type="EMBL" id="KAK4028864.1"/>
    </source>
</evidence>